<keyword evidence="4" id="KW-1185">Reference proteome</keyword>
<dbReference type="PANTHER" id="PTHR30160:SF7">
    <property type="entry name" value="ADP-HEPTOSE--LPS HEPTOSYLTRANSFERASE 2"/>
    <property type="match status" value="1"/>
</dbReference>
<keyword evidence="2 3" id="KW-0808">Transferase</keyword>
<organism evidence="3 4">
    <name type="scientific">Flavobacterium degerlachei</name>
    <dbReference type="NCBI Taxonomy" id="229203"/>
    <lineage>
        <taxon>Bacteria</taxon>
        <taxon>Pseudomonadati</taxon>
        <taxon>Bacteroidota</taxon>
        <taxon>Flavobacteriia</taxon>
        <taxon>Flavobacteriales</taxon>
        <taxon>Flavobacteriaceae</taxon>
        <taxon>Flavobacterium</taxon>
    </lineage>
</organism>
<dbReference type="Pfam" id="PF01075">
    <property type="entry name" value="Glyco_transf_9"/>
    <property type="match status" value="1"/>
</dbReference>
<reference evidence="4" key="1">
    <citation type="submission" date="2016-10" db="EMBL/GenBank/DDBJ databases">
        <authorList>
            <person name="Varghese N."/>
            <person name="Submissions S."/>
        </authorList>
    </citation>
    <scope>NUCLEOTIDE SEQUENCE [LARGE SCALE GENOMIC DNA]</scope>
    <source>
        <strain evidence="4">DSM 15718</strain>
    </source>
</reference>
<gene>
    <name evidence="3" type="ORF">SAMN05444338_108140</name>
</gene>
<dbReference type="InterPro" id="IPR002201">
    <property type="entry name" value="Glyco_trans_9"/>
</dbReference>
<dbReference type="GO" id="GO:0005829">
    <property type="term" value="C:cytosol"/>
    <property type="evidence" value="ECO:0007669"/>
    <property type="project" value="TreeGrafter"/>
</dbReference>
<dbReference type="InterPro" id="IPR051199">
    <property type="entry name" value="LPS_LOS_Heptosyltrfase"/>
</dbReference>
<dbReference type="EMBL" id="FNMV01000008">
    <property type="protein sequence ID" value="SDX25414.1"/>
    <property type="molecule type" value="Genomic_DNA"/>
</dbReference>
<accession>A0A1H3A8B1</accession>
<dbReference type="CDD" id="cd03789">
    <property type="entry name" value="GT9_LPS_heptosyltransferase"/>
    <property type="match status" value="1"/>
</dbReference>
<dbReference type="GO" id="GO:0008713">
    <property type="term" value="F:ADP-heptose-lipopolysaccharide heptosyltransferase activity"/>
    <property type="evidence" value="ECO:0007669"/>
    <property type="project" value="TreeGrafter"/>
</dbReference>
<keyword evidence="1" id="KW-0328">Glycosyltransferase</keyword>
<dbReference type="Proteomes" id="UP000198569">
    <property type="component" value="Unassembled WGS sequence"/>
</dbReference>
<dbReference type="PANTHER" id="PTHR30160">
    <property type="entry name" value="TETRAACYLDISACCHARIDE 4'-KINASE-RELATED"/>
    <property type="match status" value="1"/>
</dbReference>
<evidence type="ECO:0000313" key="3">
    <source>
        <dbReference type="EMBL" id="SDX25414.1"/>
    </source>
</evidence>
<evidence type="ECO:0000256" key="1">
    <source>
        <dbReference type="ARBA" id="ARBA00022676"/>
    </source>
</evidence>
<dbReference type="STRING" id="229203.SAMN05444338_108140"/>
<dbReference type="Gene3D" id="3.40.50.2000">
    <property type="entry name" value="Glycogen Phosphorylase B"/>
    <property type="match status" value="2"/>
</dbReference>
<dbReference type="SUPFAM" id="SSF53756">
    <property type="entry name" value="UDP-Glycosyltransferase/glycogen phosphorylase"/>
    <property type="match status" value="1"/>
</dbReference>
<proteinExistence type="predicted"/>
<dbReference type="AlphaFoldDB" id="A0A1H3A8B1"/>
<protein>
    <submittedName>
        <fullName evidence="3">Heptosyltransferase-2</fullName>
    </submittedName>
</protein>
<dbReference type="GO" id="GO:0009244">
    <property type="term" value="P:lipopolysaccharide core region biosynthetic process"/>
    <property type="evidence" value="ECO:0007669"/>
    <property type="project" value="TreeGrafter"/>
</dbReference>
<evidence type="ECO:0000256" key="2">
    <source>
        <dbReference type="ARBA" id="ARBA00022679"/>
    </source>
</evidence>
<sequence length="371" mass="42669">MYIPPLKREVFLFMKILVIQQKMIGDVLVSSIICNNLRLAYPNAQIDYLVYESTTPVLEGNTSIDNIILFEKKHIESKKELLNLALQIRAEKYDLLIDAYSKLESWLLVILSAAKRKISYKKKGRTFLYTDSVPFEAFPKTNLGLAIERRLSLLEPLNLDIKIDPVPKLFVTKEENQLAKALFEKHQVKDNRKTVMISLLGSEKLKTYPLEYMAKIVDTIADNSDVNILFNYFPKQIEEARTIFNYCTPSTQKKIYFDLLGNDLRGFIAIMNQCDFIIGNDGGAINMAKALNKPSFTIFSPWIEKKIWATFDDGVVNQSVHLNDYKPELFTLKTEKELKNNALELYQEFESSLFEDKLVSFLIENNSNGKG</sequence>
<evidence type="ECO:0000313" key="4">
    <source>
        <dbReference type="Proteomes" id="UP000198569"/>
    </source>
</evidence>
<name>A0A1H3A8B1_9FLAO</name>